<dbReference type="SUPFAM" id="SSF52540">
    <property type="entry name" value="P-loop containing nucleoside triphosphate hydrolases"/>
    <property type="match status" value="2"/>
</dbReference>
<dbReference type="PANTHER" id="PTHR43553">
    <property type="entry name" value="HEAVY METAL TRANSPORTER"/>
    <property type="match status" value="1"/>
</dbReference>
<dbReference type="Pfam" id="PF00005">
    <property type="entry name" value="ABC_tran"/>
    <property type="match status" value="2"/>
</dbReference>
<keyword evidence="3" id="KW-0813">Transport</keyword>
<keyword evidence="6" id="KW-0067">ATP-binding</keyword>
<evidence type="ECO:0000256" key="6">
    <source>
        <dbReference type="ARBA" id="ARBA00022840"/>
    </source>
</evidence>
<evidence type="ECO:0000256" key="1">
    <source>
        <dbReference type="ARBA" id="ARBA00004202"/>
    </source>
</evidence>
<evidence type="ECO:0000313" key="11">
    <source>
        <dbReference type="Proteomes" id="UP000222564"/>
    </source>
</evidence>
<evidence type="ECO:0000256" key="3">
    <source>
        <dbReference type="ARBA" id="ARBA00022448"/>
    </source>
</evidence>
<dbReference type="InterPro" id="IPR003593">
    <property type="entry name" value="AAA+_ATPase"/>
</dbReference>
<keyword evidence="7" id="KW-1278">Translocase</keyword>
<keyword evidence="11" id="KW-1185">Reference proteome</keyword>
<dbReference type="PROSITE" id="PS50893">
    <property type="entry name" value="ABC_TRANSPORTER_2"/>
    <property type="match status" value="2"/>
</dbReference>
<dbReference type="InterPro" id="IPR027417">
    <property type="entry name" value="P-loop_NTPase"/>
</dbReference>
<comment type="similarity">
    <text evidence="2">Belongs to the ABC transporter superfamily.</text>
</comment>
<organism evidence="10 11">
    <name type="scientific">Desulforamulus profundi</name>
    <dbReference type="NCBI Taxonomy" id="1383067"/>
    <lineage>
        <taxon>Bacteria</taxon>
        <taxon>Bacillati</taxon>
        <taxon>Bacillota</taxon>
        <taxon>Clostridia</taxon>
        <taxon>Eubacteriales</taxon>
        <taxon>Peptococcaceae</taxon>
        <taxon>Desulforamulus</taxon>
    </lineage>
</organism>
<evidence type="ECO:0000256" key="8">
    <source>
        <dbReference type="ARBA" id="ARBA00023136"/>
    </source>
</evidence>
<dbReference type="GO" id="GO:0016887">
    <property type="term" value="F:ATP hydrolysis activity"/>
    <property type="evidence" value="ECO:0007669"/>
    <property type="project" value="InterPro"/>
</dbReference>
<dbReference type="Gene3D" id="3.40.50.300">
    <property type="entry name" value="P-loop containing nucleotide triphosphate hydrolases"/>
    <property type="match status" value="2"/>
</dbReference>
<dbReference type="PROSITE" id="PS00211">
    <property type="entry name" value="ABC_TRANSPORTER_1"/>
    <property type="match status" value="2"/>
</dbReference>
<dbReference type="NCBIfam" id="NF010167">
    <property type="entry name" value="PRK13648.1"/>
    <property type="match status" value="2"/>
</dbReference>
<dbReference type="SMART" id="SM00382">
    <property type="entry name" value="AAA"/>
    <property type="match status" value="2"/>
</dbReference>
<dbReference type="FunFam" id="3.40.50.300:FF:000224">
    <property type="entry name" value="Energy-coupling factor transporter ATP-binding protein EcfA"/>
    <property type="match status" value="1"/>
</dbReference>
<keyword evidence="4" id="KW-1003">Cell membrane</keyword>
<proteinExistence type="inferred from homology"/>
<comment type="subcellular location">
    <subcellularLocation>
        <location evidence="1">Cell membrane</location>
        <topology evidence="1">Peripheral membrane protein</topology>
    </subcellularLocation>
</comment>
<dbReference type="GO" id="GO:0005524">
    <property type="term" value="F:ATP binding"/>
    <property type="evidence" value="ECO:0007669"/>
    <property type="project" value="UniProtKB-KW"/>
</dbReference>
<dbReference type="RefSeq" id="WP_099081960.1">
    <property type="nucleotide sequence ID" value="NZ_AWQQ01000007.1"/>
</dbReference>
<keyword evidence="5" id="KW-0547">Nucleotide-binding</keyword>
<dbReference type="CDD" id="cd03225">
    <property type="entry name" value="ABC_cobalt_CbiO_domain1"/>
    <property type="match status" value="2"/>
</dbReference>
<evidence type="ECO:0000259" key="9">
    <source>
        <dbReference type="PROSITE" id="PS50893"/>
    </source>
</evidence>
<evidence type="ECO:0000256" key="5">
    <source>
        <dbReference type="ARBA" id="ARBA00022741"/>
    </source>
</evidence>
<comment type="caution">
    <text evidence="10">The sequence shown here is derived from an EMBL/GenBank/DDBJ whole genome shotgun (WGS) entry which is preliminary data.</text>
</comment>
<evidence type="ECO:0000256" key="2">
    <source>
        <dbReference type="ARBA" id="ARBA00005417"/>
    </source>
</evidence>
<keyword evidence="8" id="KW-0472">Membrane</keyword>
<protein>
    <submittedName>
        <fullName evidence="10">ABC transporter</fullName>
    </submittedName>
</protein>
<reference evidence="10 11" key="1">
    <citation type="submission" date="2013-09" db="EMBL/GenBank/DDBJ databases">
        <title>Biodegradation of hydrocarbons in the deep terrestrial subsurface : characterization of a microbial consortium composed of two Desulfotomaculum species originating from a deep geological formation.</title>
        <authorList>
            <person name="Aullo T."/>
            <person name="Berlendis S."/>
            <person name="Lascourreges J.-F."/>
            <person name="Dessort D."/>
            <person name="Saint-Laurent S."/>
            <person name="Schraauwers B."/>
            <person name="Mas J."/>
            <person name="Magot M."/>
            <person name="Ranchou-Peyruse A."/>
        </authorList>
    </citation>
    <scope>NUCLEOTIDE SEQUENCE [LARGE SCALE GENOMIC DNA]</scope>
    <source>
        <strain evidence="10 11">Bs107</strain>
    </source>
</reference>
<dbReference type="OrthoDB" id="501320at2"/>
<feature type="domain" description="ABC transporter" evidence="9">
    <location>
        <begin position="302"/>
        <end position="532"/>
    </location>
</feature>
<dbReference type="InterPro" id="IPR017871">
    <property type="entry name" value="ABC_transporter-like_CS"/>
</dbReference>
<evidence type="ECO:0000256" key="7">
    <source>
        <dbReference type="ARBA" id="ARBA00022967"/>
    </source>
</evidence>
<dbReference type="InterPro" id="IPR015856">
    <property type="entry name" value="ABC_transpr_CbiO/EcfA_su"/>
</dbReference>
<dbReference type="AlphaFoldDB" id="A0A2C6L4F1"/>
<gene>
    <name evidence="10" type="ORF">P378_01055</name>
</gene>
<evidence type="ECO:0000313" key="10">
    <source>
        <dbReference type="EMBL" id="PHJ39801.1"/>
    </source>
</evidence>
<dbReference type="EMBL" id="AWQQ01000007">
    <property type="protein sequence ID" value="PHJ39801.1"/>
    <property type="molecule type" value="Genomic_DNA"/>
</dbReference>
<dbReference type="GO" id="GO:0042626">
    <property type="term" value="F:ATPase-coupled transmembrane transporter activity"/>
    <property type="evidence" value="ECO:0007669"/>
    <property type="project" value="TreeGrafter"/>
</dbReference>
<evidence type="ECO:0000256" key="4">
    <source>
        <dbReference type="ARBA" id="ARBA00022475"/>
    </source>
</evidence>
<dbReference type="Proteomes" id="UP000222564">
    <property type="component" value="Unassembled WGS sequence"/>
</dbReference>
<dbReference type="InterPro" id="IPR003439">
    <property type="entry name" value="ABC_transporter-like_ATP-bd"/>
</dbReference>
<accession>A0A2C6L4F1</accession>
<dbReference type="GO" id="GO:0043190">
    <property type="term" value="C:ATP-binding cassette (ABC) transporter complex"/>
    <property type="evidence" value="ECO:0007669"/>
    <property type="project" value="TreeGrafter"/>
</dbReference>
<dbReference type="InterPro" id="IPR050095">
    <property type="entry name" value="ECF_ABC_transporter_ATP-bd"/>
</dbReference>
<name>A0A2C6L4F1_9FIRM</name>
<sequence length="571" mass="63124">MSLFKIENLIYYYPDSERPALNGVNLGIEEGEFLLVAGASGSGKSSLARVLAGLLPDFYGGRFGGHVYFKGREMRSIDRRKLARNVGMVFQDPEKQLVMTGVEAEIAFGLENLGLSQAEMFRRVAEVISFLDLTTLSQEFTANLSGGQKQKLTLAAVLAMQPQVLILDEPTSQLDPVAAEDFFNLVKRLNEEMGFTIVLIEQRLERCFHLADRVALMEGGRVVQDGAPEQVVRWAVKRGVPFIPPVARFFSMLGFPAVPVTIKEGRKQLRLSLRTGSFSNRSNFPLQEKGNAGTEPVQTPLVEMKNLWFTYANGKEALQNINFKISVGEFVAILGENGAGKSTLLKNMVGLLQPGRGKVLLRGDDLSKNKEQHLGRRVAYLSQNPNDYLFQDTVEDELLFTLKNFGMEDDGIVDELLEGLHIGCYRQANPRDLSSGERQRVALASVLVTRPELLVLDEPTRGVDYRLKAELGSFLAGQAAAGVSVVLVTHDVEFAAEYASRVIMMFAGRIVSDGTRYETLGKSVFYSTQIGKLCRGFSDDVLTFHEAMEKIGPLLQERQIARAGNLNEGLV</sequence>
<feature type="domain" description="ABC transporter" evidence="9">
    <location>
        <begin position="4"/>
        <end position="244"/>
    </location>
</feature>